<name>A0A975NQZ2_9BRAD</name>
<dbReference type="InterPro" id="IPR011008">
    <property type="entry name" value="Dimeric_a/b-barrel"/>
</dbReference>
<dbReference type="InterPro" id="IPR010753">
    <property type="entry name" value="DUF1330"/>
</dbReference>
<dbReference type="EMBL" id="CP076135">
    <property type="protein sequence ID" value="QWG19757.1"/>
    <property type="molecule type" value="Genomic_DNA"/>
</dbReference>
<dbReference type="AlphaFoldDB" id="A0A975NQZ2"/>
<sequence length="108" mass="11647">MTAFLIADIKVTDDKWVPDYAASVHDLVHKHGGKYLSRSGNVKTLEGTPLDTSLIAIMAFPTAKAAESFVTDPAYVGYAAARRDGSESRFQLIDDTDLAGTIPYLVKG</sequence>
<evidence type="ECO:0000313" key="2">
    <source>
        <dbReference type="EMBL" id="QWG19757.1"/>
    </source>
</evidence>
<organism evidence="2 3">
    <name type="scientific">Bradyrhizobium sediminis</name>
    <dbReference type="NCBI Taxonomy" id="2840469"/>
    <lineage>
        <taxon>Bacteria</taxon>
        <taxon>Pseudomonadati</taxon>
        <taxon>Pseudomonadota</taxon>
        <taxon>Alphaproteobacteria</taxon>
        <taxon>Hyphomicrobiales</taxon>
        <taxon>Nitrobacteraceae</taxon>
        <taxon>Bradyrhizobium</taxon>
    </lineage>
</organism>
<accession>A0A975NQZ2</accession>
<dbReference type="KEGG" id="bsei:KMZ68_08005"/>
<evidence type="ECO:0000259" key="1">
    <source>
        <dbReference type="Pfam" id="PF07045"/>
    </source>
</evidence>
<gene>
    <name evidence="2" type="ORF">KMZ68_08005</name>
</gene>
<dbReference type="PANTHER" id="PTHR41521">
    <property type="match status" value="1"/>
</dbReference>
<dbReference type="Pfam" id="PF07045">
    <property type="entry name" value="DUF1330"/>
    <property type="match status" value="1"/>
</dbReference>
<dbReference type="PANTHER" id="PTHR41521:SF4">
    <property type="entry name" value="BLR0684 PROTEIN"/>
    <property type="match status" value="1"/>
</dbReference>
<protein>
    <submittedName>
        <fullName evidence="2">DUF1330 domain-containing protein</fullName>
    </submittedName>
</protein>
<dbReference type="SUPFAM" id="SSF54909">
    <property type="entry name" value="Dimeric alpha+beta barrel"/>
    <property type="match status" value="1"/>
</dbReference>
<dbReference type="Gene3D" id="3.30.70.100">
    <property type="match status" value="1"/>
</dbReference>
<proteinExistence type="predicted"/>
<feature type="domain" description="DUF1330" evidence="1">
    <location>
        <begin position="2"/>
        <end position="94"/>
    </location>
</feature>
<dbReference type="Proteomes" id="UP000680805">
    <property type="component" value="Chromosome"/>
</dbReference>
<reference evidence="2" key="1">
    <citation type="submission" date="2021-06" db="EMBL/GenBank/DDBJ databases">
        <title>Bradyrhizobium sp. S2-11-2 Genome sequencing.</title>
        <authorList>
            <person name="Jin L."/>
        </authorList>
    </citation>
    <scope>NUCLEOTIDE SEQUENCE</scope>
    <source>
        <strain evidence="2">S2-11-2</strain>
    </source>
</reference>
<dbReference type="RefSeq" id="WP_215615260.1">
    <property type="nucleotide sequence ID" value="NZ_CP076135.1"/>
</dbReference>
<evidence type="ECO:0000313" key="3">
    <source>
        <dbReference type="Proteomes" id="UP000680805"/>
    </source>
</evidence>